<proteinExistence type="predicted"/>
<dbReference type="SUPFAM" id="SSF55804">
    <property type="entry name" value="Phoshotransferase/anion transport protein"/>
    <property type="match status" value="1"/>
</dbReference>
<dbReference type="CDD" id="cd00211">
    <property type="entry name" value="PTS_IIA_fru"/>
    <property type="match status" value="1"/>
</dbReference>
<name>A0ABS3LGU1_9ENTE</name>
<keyword evidence="2" id="KW-0813">Transport</keyword>
<reference evidence="2 3" key="1">
    <citation type="submission" date="2021-03" db="EMBL/GenBank/DDBJ databases">
        <title>Enterococcal diversity collection.</title>
        <authorList>
            <person name="Gilmore M.S."/>
            <person name="Schwartzman J."/>
            <person name="Van Tyne D."/>
            <person name="Martin M."/>
            <person name="Earl A.M."/>
            <person name="Manson A.L."/>
            <person name="Straub T."/>
            <person name="Salamzade R."/>
            <person name="Saavedra J."/>
            <person name="Lebreton F."/>
            <person name="Prichula J."/>
            <person name="Schaufler K."/>
            <person name="Gaca A."/>
            <person name="Sgardioli B."/>
            <person name="Wagenaar J."/>
            <person name="Strong T."/>
        </authorList>
    </citation>
    <scope>NUCLEOTIDE SEQUENCE [LARGE SCALE GENOMIC DNA]</scope>
    <source>
        <strain evidence="2 3">669A</strain>
    </source>
</reference>
<dbReference type="InterPro" id="IPR051541">
    <property type="entry name" value="PTS_SugarTrans_NitroReg"/>
</dbReference>
<dbReference type="PANTHER" id="PTHR47738">
    <property type="entry name" value="PTS SYSTEM FRUCTOSE-LIKE EIIA COMPONENT-RELATED"/>
    <property type="match status" value="1"/>
</dbReference>
<dbReference type="PANTHER" id="PTHR47738:SF3">
    <property type="entry name" value="PHOSPHOTRANSFERASE SYSTEM MANNITOL_FRUCTOSE-SPECIFIC IIA DOMAIN CONTAINING PROTEIN"/>
    <property type="match status" value="1"/>
</dbReference>
<dbReference type="Gene3D" id="3.40.930.10">
    <property type="entry name" value="Mannitol-specific EII, Chain A"/>
    <property type="match status" value="1"/>
</dbReference>
<dbReference type="EMBL" id="JAFREM010000031">
    <property type="protein sequence ID" value="MBO1308253.1"/>
    <property type="molecule type" value="Genomic_DNA"/>
</dbReference>
<dbReference type="PROSITE" id="PS51094">
    <property type="entry name" value="PTS_EIIA_TYPE_2"/>
    <property type="match status" value="1"/>
</dbReference>
<organism evidence="2 3">
    <name type="scientific">Candidatus Enterococcus moelleringii</name>
    <dbReference type="NCBI Taxonomy" id="2815325"/>
    <lineage>
        <taxon>Bacteria</taxon>
        <taxon>Bacillati</taxon>
        <taxon>Bacillota</taxon>
        <taxon>Bacilli</taxon>
        <taxon>Lactobacillales</taxon>
        <taxon>Enterococcaceae</taxon>
        <taxon>Enterococcus</taxon>
    </lineage>
</organism>
<dbReference type="Pfam" id="PF00359">
    <property type="entry name" value="PTS_EIIA_2"/>
    <property type="match status" value="1"/>
</dbReference>
<dbReference type="InterPro" id="IPR002178">
    <property type="entry name" value="PTS_EIIA_type-2_dom"/>
</dbReference>
<gene>
    <name evidence="2" type="ORF">JZO70_18900</name>
</gene>
<evidence type="ECO:0000313" key="2">
    <source>
        <dbReference type="EMBL" id="MBO1308253.1"/>
    </source>
</evidence>
<protein>
    <submittedName>
        <fullName evidence="2">PTS sugar transporter subunit IIA</fullName>
    </submittedName>
</protein>
<dbReference type="Proteomes" id="UP000664601">
    <property type="component" value="Unassembled WGS sequence"/>
</dbReference>
<keyword evidence="2" id="KW-0762">Sugar transport</keyword>
<evidence type="ECO:0000313" key="3">
    <source>
        <dbReference type="Proteomes" id="UP000664601"/>
    </source>
</evidence>
<comment type="caution">
    <text evidence="2">The sequence shown here is derived from an EMBL/GenBank/DDBJ whole genome shotgun (WGS) entry which is preliminary data.</text>
</comment>
<evidence type="ECO:0000259" key="1">
    <source>
        <dbReference type="PROSITE" id="PS51094"/>
    </source>
</evidence>
<dbReference type="RefSeq" id="WP_207675245.1">
    <property type="nucleotide sequence ID" value="NZ_JAFREM010000031.1"/>
</dbReference>
<keyword evidence="3" id="KW-1185">Reference proteome</keyword>
<dbReference type="InterPro" id="IPR016152">
    <property type="entry name" value="PTrfase/Anion_transptr"/>
</dbReference>
<accession>A0ABS3LGU1</accession>
<sequence>MLGMELFDEALVFLEPDITCKEDLFRWFAAHMEEQGYVKGSYYENITQREQNFPTGLQTSTVGVAIPHTDPENLVQPFIAVVRPKQCIEFDPMGIEEGSIQAKLIFMLGVLKDGQQVIALQNLMGLLCNEQAVEGLLEASDAKKIIGIIEKNFGTIEI</sequence>
<feature type="domain" description="PTS EIIA type-2" evidence="1">
    <location>
        <begin position="5"/>
        <end position="152"/>
    </location>
</feature>